<feature type="domain" description="Metallo-beta-lactamase" evidence="12">
    <location>
        <begin position="28"/>
        <end position="239"/>
    </location>
</feature>
<gene>
    <name evidence="13" type="ORF">ABIQ69_13500</name>
</gene>
<dbReference type="EMBL" id="CP158374">
    <property type="protein sequence ID" value="XBX81619.1"/>
    <property type="molecule type" value="Genomic_DNA"/>
</dbReference>
<dbReference type="InterPro" id="IPR001279">
    <property type="entry name" value="Metallo-B-lactamas"/>
</dbReference>
<dbReference type="GO" id="GO:0042597">
    <property type="term" value="C:periplasmic space"/>
    <property type="evidence" value="ECO:0007669"/>
    <property type="project" value="UniProtKB-SubCell"/>
</dbReference>
<keyword evidence="9" id="KW-0378">Hydrolase</keyword>
<evidence type="ECO:0000256" key="2">
    <source>
        <dbReference type="ARBA" id="ARBA00001947"/>
    </source>
</evidence>
<dbReference type="SMART" id="SM00849">
    <property type="entry name" value="Lactamase_B"/>
    <property type="match status" value="1"/>
</dbReference>
<dbReference type="AlphaFoldDB" id="A0AAU7W5N0"/>
<evidence type="ECO:0000256" key="7">
    <source>
        <dbReference type="ARBA" id="ARBA00022729"/>
    </source>
</evidence>
<keyword evidence="7" id="KW-0732">Signal</keyword>
<evidence type="ECO:0000256" key="4">
    <source>
        <dbReference type="ARBA" id="ARBA00005250"/>
    </source>
</evidence>
<evidence type="ECO:0000256" key="3">
    <source>
        <dbReference type="ARBA" id="ARBA00004418"/>
    </source>
</evidence>
<dbReference type="RefSeq" id="WP_350347641.1">
    <property type="nucleotide sequence ID" value="NZ_CP158374.1"/>
</dbReference>
<dbReference type="InterPro" id="IPR036866">
    <property type="entry name" value="RibonucZ/Hydroxyglut_hydro"/>
</dbReference>
<dbReference type="Gene3D" id="3.60.15.10">
    <property type="entry name" value="Ribonuclease Z/Hydroxyacylglutathione hydrolase-like"/>
    <property type="match status" value="1"/>
</dbReference>
<dbReference type="GO" id="GO:0017001">
    <property type="term" value="P:antibiotic catabolic process"/>
    <property type="evidence" value="ECO:0007669"/>
    <property type="project" value="InterPro"/>
</dbReference>
<evidence type="ECO:0000256" key="1">
    <source>
        <dbReference type="ARBA" id="ARBA00001526"/>
    </source>
</evidence>
<evidence type="ECO:0000256" key="9">
    <source>
        <dbReference type="ARBA" id="ARBA00022801"/>
    </source>
</evidence>
<reference evidence="13" key="1">
    <citation type="submission" date="2024-05" db="EMBL/GenBank/DDBJ databases">
        <authorList>
            <person name="Yu L."/>
        </authorList>
    </citation>
    <scope>NUCLEOTIDE SEQUENCE</scope>
    <source>
        <strain evidence="13">G08B096</strain>
    </source>
</reference>
<evidence type="ECO:0000256" key="11">
    <source>
        <dbReference type="ARBA" id="ARBA00023251"/>
    </source>
</evidence>
<name>A0AAU7W5N0_9MICO</name>
<keyword evidence="10" id="KW-0862">Zinc</keyword>
<accession>A0AAU7W5N0</accession>
<evidence type="ECO:0000256" key="5">
    <source>
        <dbReference type="ARBA" id="ARBA00012865"/>
    </source>
</evidence>
<organism evidence="13">
    <name type="scientific">Agromyces sp. G08B096</name>
    <dbReference type="NCBI Taxonomy" id="3156399"/>
    <lineage>
        <taxon>Bacteria</taxon>
        <taxon>Bacillati</taxon>
        <taxon>Actinomycetota</taxon>
        <taxon>Actinomycetes</taxon>
        <taxon>Micrococcales</taxon>
        <taxon>Microbacteriaceae</taxon>
        <taxon>Agromyces</taxon>
    </lineage>
</organism>
<evidence type="ECO:0000313" key="13">
    <source>
        <dbReference type="EMBL" id="XBX81619.1"/>
    </source>
</evidence>
<dbReference type="SUPFAM" id="SSF56281">
    <property type="entry name" value="Metallo-hydrolase/oxidoreductase"/>
    <property type="match status" value="1"/>
</dbReference>
<dbReference type="InterPro" id="IPR050855">
    <property type="entry name" value="NDM-1-like"/>
</dbReference>
<protein>
    <recommendedName>
        <fullName evidence="5">beta-lactamase</fullName>
        <ecNumber evidence="5">3.5.2.6</ecNumber>
    </recommendedName>
</protein>
<dbReference type="PANTHER" id="PTHR42951:SF14">
    <property type="entry name" value="METALLO-BETA-LACTAMASE SUPERFAMILY PROTEIN"/>
    <property type="match status" value="1"/>
</dbReference>
<comment type="cofactor">
    <cofactor evidence="2">
        <name>Zn(2+)</name>
        <dbReference type="ChEBI" id="CHEBI:29105"/>
    </cofactor>
</comment>
<dbReference type="PROSITE" id="PS00743">
    <property type="entry name" value="BETA_LACTAMASE_B_1"/>
    <property type="match status" value="1"/>
</dbReference>
<dbReference type="Pfam" id="PF00753">
    <property type="entry name" value="Lactamase_B"/>
    <property type="match status" value="1"/>
</dbReference>
<comment type="similarity">
    <text evidence="4">Belongs to the metallo-beta-lactamase superfamily. Class-B beta-lactamase family.</text>
</comment>
<comment type="catalytic activity">
    <reaction evidence="1">
        <text>a beta-lactam + H2O = a substituted beta-amino acid</text>
        <dbReference type="Rhea" id="RHEA:20401"/>
        <dbReference type="ChEBI" id="CHEBI:15377"/>
        <dbReference type="ChEBI" id="CHEBI:35627"/>
        <dbReference type="ChEBI" id="CHEBI:140347"/>
        <dbReference type="EC" id="3.5.2.6"/>
    </reaction>
</comment>
<evidence type="ECO:0000256" key="8">
    <source>
        <dbReference type="ARBA" id="ARBA00022764"/>
    </source>
</evidence>
<sequence length="261" mass="27305">MVGAGREAPPAFRVDAIGDRVHFVQTEHVNWVLHVGPGGVTLLDSGYAGQVDVLEASLQAVGCRADDVTAVLITHAHADHLGGAAWLADTYGTPVYAPVDELANLHREVVEQAGPAEVIRNSWRPGVGRWAAGMLPLLRGGARLGVPSATALPMRDGRVDVPGRPLLRLIAGHTSGHATYEFEEAGVLVAGDALVTRHRTSPIEGPQLLPSIFQHDLARATASLGELRGSNARVVLPGHGEPWAGPVDAAVTIALAHGAAW</sequence>
<comment type="subcellular location">
    <subcellularLocation>
        <location evidence="3">Periplasm</location>
    </subcellularLocation>
</comment>
<evidence type="ECO:0000259" key="12">
    <source>
        <dbReference type="SMART" id="SM00849"/>
    </source>
</evidence>
<dbReference type="GO" id="GO:0008800">
    <property type="term" value="F:beta-lactamase activity"/>
    <property type="evidence" value="ECO:0007669"/>
    <property type="project" value="UniProtKB-EC"/>
</dbReference>
<dbReference type="InterPro" id="IPR001018">
    <property type="entry name" value="Beta-lactamase_class-B_CS"/>
</dbReference>
<dbReference type="EC" id="3.5.2.6" evidence="5"/>
<keyword evidence="11" id="KW-0046">Antibiotic resistance</keyword>
<dbReference type="PANTHER" id="PTHR42951">
    <property type="entry name" value="METALLO-BETA-LACTAMASE DOMAIN-CONTAINING"/>
    <property type="match status" value="1"/>
</dbReference>
<evidence type="ECO:0000256" key="6">
    <source>
        <dbReference type="ARBA" id="ARBA00022723"/>
    </source>
</evidence>
<proteinExistence type="inferred from homology"/>
<keyword evidence="6" id="KW-0479">Metal-binding</keyword>
<dbReference type="GO" id="GO:0046677">
    <property type="term" value="P:response to antibiotic"/>
    <property type="evidence" value="ECO:0007669"/>
    <property type="project" value="UniProtKB-KW"/>
</dbReference>
<evidence type="ECO:0000256" key="10">
    <source>
        <dbReference type="ARBA" id="ARBA00022833"/>
    </source>
</evidence>
<dbReference type="GO" id="GO:0008270">
    <property type="term" value="F:zinc ion binding"/>
    <property type="evidence" value="ECO:0007669"/>
    <property type="project" value="InterPro"/>
</dbReference>
<keyword evidence="8" id="KW-0574">Periplasm</keyword>